<keyword evidence="3" id="KW-1185">Reference proteome</keyword>
<dbReference type="EMBL" id="NQMN01000002">
    <property type="protein sequence ID" value="PAF55017.1"/>
    <property type="molecule type" value="Genomic_DNA"/>
</dbReference>
<dbReference type="Proteomes" id="UP000217033">
    <property type="component" value="Unassembled WGS sequence"/>
</dbReference>
<feature type="compositionally biased region" description="Acidic residues" evidence="1">
    <location>
        <begin position="230"/>
        <end position="243"/>
    </location>
</feature>
<accession>A0ABX4H5D2</accession>
<feature type="region of interest" description="Disordered" evidence="1">
    <location>
        <begin position="165"/>
        <end position="251"/>
    </location>
</feature>
<proteinExistence type="predicted"/>
<evidence type="ECO:0000256" key="1">
    <source>
        <dbReference type="SAM" id="MobiDB-lite"/>
    </source>
</evidence>
<evidence type="ECO:0000313" key="2">
    <source>
        <dbReference type="EMBL" id="PAF55017.1"/>
    </source>
</evidence>
<evidence type="ECO:0000313" key="3">
    <source>
        <dbReference type="Proteomes" id="UP000217033"/>
    </source>
</evidence>
<protein>
    <submittedName>
        <fullName evidence="2">Uncharacterized protein</fullName>
    </submittedName>
</protein>
<gene>
    <name evidence="2" type="ORF">CJF60_04775</name>
</gene>
<feature type="compositionally biased region" description="Low complexity" evidence="1">
    <location>
        <begin position="168"/>
        <end position="229"/>
    </location>
</feature>
<reference evidence="2" key="1">
    <citation type="submission" date="2017-08" db="EMBL/GenBank/DDBJ databases">
        <authorList>
            <person name="Alvarez-Ponce D."/>
            <person name="Weitzman C.L."/>
            <person name="Tillett R.L."/>
            <person name="Sandmeier F.C."/>
            <person name="Tracy C.R."/>
        </authorList>
    </citation>
    <scope>NUCLEOTIDE SEQUENCE [LARGE SCALE GENOMIC DNA]</scope>
    <source>
        <strain evidence="2">PS6</strain>
    </source>
</reference>
<name>A0ABX4H5D2_9BACT</name>
<organism evidence="2 3">
    <name type="scientific">Mycoplasmopsis agassizii</name>
    <dbReference type="NCBI Taxonomy" id="33922"/>
    <lineage>
        <taxon>Bacteria</taxon>
        <taxon>Bacillati</taxon>
        <taxon>Mycoplasmatota</taxon>
        <taxon>Mycoplasmoidales</taxon>
        <taxon>Metamycoplasmataceae</taxon>
        <taxon>Mycoplasmopsis</taxon>
    </lineage>
</organism>
<sequence>MLFKNTVKIVSIMHKKKLILYGTLAAVSAVAIVAASVTAVVVTKSINAEQIAENIRRIQQLATDIGNADFSGTLEKAGQVVQELNSKIGAETTQQIMNYLATNWDSEIVTDILSAISNIGTNNTTSGSYTFADSNGNQHGISLSVENGSQYITIDGNKINLTQLFGASPSSSSGNNQQGRSTTEQTSITNSANATNNQQTNPSTISSSQSNNSNVNNTTNNQQNDSSSNESDEQDLDQDDDSDSSSGWSWWNWFRRNRS</sequence>
<comment type="caution">
    <text evidence="2">The sequence shown here is derived from an EMBL/GenBank/DDBJ whole genome shotgun (WGS) entry which is preliminary data.</text>
</comment>